<accession>F8QEM2</accession>
<organism evidence="2">
    <name type="scientific">Serpula lacrymans var. lacrymans (strain S7.3)</name>
    <name type="common">Dry rot fungus</name>
    <dbReference type="NCBI Taxonomy" id="936435"/>
    <lineage>
        <taxon>Eukaryota</taxon>
        <taxon>Fungi</taxon>
        <taxon>Dikarya</taxon>
        <taxon>Basidiomycota</taxon>
        <taxon>Agaricomycotina</taxon>
        <taxon>Agaricomycetes</taxon>
        <taxon>Agaricomycetidae</taxon>
        <taxon>Boletales</taxon>
        <taxon>Coniophorineae</taxon>
        <taxon>Serpulaceae</taxon>
        <taxon>Serpula</taxon>
    </lineage>
</organism>
<dbReference type="InParanoid" id="F8QEM2"/>
<evidence type="ECO:0000313" key="2">
    <source>
        <dbReference type="Proteomes" id="UP000008063"/>
    </source>
</evidence>
<gene>
    <name evidence="1" type="ORF">SERLA73DRAFT_156471</name>
</gene>
<evidence type="ECO:0000313" key="1">
    <source>
        <dbReference type="EMBL" id="EGN93278.1"/>
    </source>
</evidence>
<name>F8QEM2_SERL3</name>
<dbReference type="AlphaFoldDB" id="F8QEM2"/>
<sequence length="249" mass="27853">MRWESPVGGPLRKGENPISEFELATLLGDTDDSSWACGVIPMTDAMEEPPGIEYADATPWMTEDGLLDVDVRGKPKDIFCGGKSGRKPGAGARAELVAFDVSMADIVVGEVDESDNETCKEEGFVFAESTLSGKSEYVFTSCLSIEEIIRSRWLPRKRRLRNRAENQYHKVFWPKGENWEAHRDGDSNQKKSNRRYEDKKGLALTIYRKTRGEMEAGKPAGGLQSLGLLVPFGYPEPAAFVFRRDILQR</sequence>
<reference evidence="2" key="1">
    <citation type="journal article" date="2011" name="Science">
        <title>The plant cell wall-decomposing machinery underlies the functional diversity of forest fungi.</title>
        <authorList>
            <person name="Eastwood D.C."/>
            <person name="Floudas D."/>
            <person name="Binder M."/>
            <person name="Majcherczyk A."/>
            <person name="Schneider P."/>
            <person name="Aerts A."/>
            <person name="Asiegbu F.O."/>
            <person name="Baker S.E."/>
            <person name="Barry K."/>
            <person name="Bendiksby M."/>
            <person name="Blumentritt M."/>
            <person name="Coutinho P.M."/>
            <person name="Cullen D."/>
            <person name="de Vries R.P."/>
            <person name="Gathman A."/>
            <person name="Goodell B."/>
            <person name="Henrissat B."/>
            <person name="Ihrmark K."/>
            <person name="Kauserud H."/>
            <person name="Kohler A."/>
            <person name="LaButti K."/>
            <person name="Lapidus A."/>
            <person name="Lavin J.L."/>
            <person name="Lee Y.-H."/>
            <person name="Lindquist E."/>
            <person name="Lilly W."/>
            <person name="Lucas S."/>
            <person name="Morin E."/>
            <person name="Murat C."/>
            <person name="Oguiza J.A."/>
            <person name="Park J."/>
            <person name="Pisabarro A.G."/>
            <person name="Riley R."/>
            <person name="Rosling A."/>
            <person name="Salamov A."/>
            <person name="Schmidt O."/>
            <person name="Schmutz J."/>
            <person name="Skrede I."/>
            <person name="Stenlid J."/>
            <person name="Wiebenga A."/>
            <person name="Xie X."/>
            <person name="Kuees U."/>
            <person name="Hibbett D.S."/>
            <person name="Hoffmeister D."/>
            <person name="Hoegberg N."/>
            <person name="Martin F."/>
            <person name="Grigoriev I.V."/>
            <person name="Watkinson S.C."/>
        </authorList>
    </citation>
    <scope>NUCLEOTIDE SEQUENCE [LARGE SCALE GENOMIC DNA]</scope>
    <source>
        <strain evidence="2">strain S7.3</strain>
    </source>
</reference>
<dbReference type="HOGENOM" id="CLU_1116321_0_0_1"/>
<dbReference type="Proteomes" id="UP000008063">
    <property type="component" value="Unassembled WGS sequence"/>
</dbReference>
<dbReference type="EMBL" id="GL945493">
    <property type="protein sequence ID" value="EGN93278.1"/>
    <property type="molecule type" value="Genomic_DNA"/>
</dbReference>
<proteinExistence type="predicted"/>
<protein>
    <submittedName>
        <fullName evidence="1">Uncharacterized protein</fullName>
    </submittedName>
</protein>
<keyword evidence="2" id="KW-1185">Reference proteome</keyword>